<proteinExistence type="predicted"/>
<keyword evidence="1" id="KW-0808">Transferase</keyword>
<dbReference type="EMBL" id="JANBUJ010000578">
    <property type="protein sequence ID" value="KAJ2771210.1"/>
    <property type="molecule type" value="Genomic_DNA"/>
</dbReference>
<dbReference type="Proteomes" id="UP001140234">
    <property type="component" value="Unassembled WGS sequence"/>
</dbReference>
<accession>A0ACC1K0Z5</accession>
<gene>
    <name evidence="1" type="primary">KIN28</name>
    <name evidence="1" type="ORF">IWQ57_002310</name>
</gene>
<evidence type="ECO:0000313" key="1">
    <source>
        <dbReference type="EMBL" id="KAJ2771210.1"/>
    </source>
</evidence>
<sequence length="369" mass="41210">MAAEVARPILGEEINKETESLYKKEKKLGEGTYAVVYLGRHVKTGRQVAIKKIKLGNARSGLDMSAIREVKALRELQHPNVIELIDVFSHKANLNLVLEFLDMDLEAVIKDVSLVFMPADIKSWLVMALRGLDHCHRCWLLHRDLKPNNFLIAADGQLKLADFGLAREFGDVRRVMTSQTVTRWYRAPELLLGATNYAGAVDIWAMGCVFAELLLRTPYLPGDSDLDQLTMILKARGTPSETDWPGMSKLPMAFKFEKHAQPQFSELFPGASDDALDLMNRMLAFNPAGRISAAEALRHPYFVNHPRPTDPEKLPRPKQNIAGEDTAARKRQFQDAFDGDVFAADAPALDLGEPEPLAKRADLRITSPA</sequence>
<comment type="caution">
    <text evidence="1">The sequence shown here is derived from an EMBL/GenBank/DDBJ whole genome shotgun (WGS) entry which is preliminary data.</text>
</comment>
<organism evidence="1 2">
    <name type="scientific">Coemansia nantahalensis</name>
    <dbReference type="NCBI Taxonomy" id="2789366"/>
    <lineage>
        <taxon>Eukaryota</taxon>
        <taxon>Fungi</taxon>
        <taxon>Fungi incertae sedis</taxon>
        <taxon>Zoopagomycota</taxon>
        <taxon>Kickxellomycotina</taxon>
        <taxon>Kickxellomycetes</taxon>
        <taxon>Kickxellales</taxon>
        <taxon>Kickxellaceae</taxon>
        <taxon>Coemansia</taxon>
    </lineage>
</organism>
<name>A0ACC1K0Z5_9FUNG</name>
<keyword evidence="2" id="KW-1185">Reference proteome</keyword>
<protein>
    <submittedName>
        <fullName evidence="1">TFIIH complex serine/threonine-protein kinase subunit kin28</fullName>
        <ecNumber evidence="1">2.7.11.2</ecNumber>
    </submittedName>
</protein>
<dbReference type="EC" id="2.7.11.2" evidence="1"/>
<evidence type="ECO:0000313" key="2">
    <source>
        <dbReference type="Proteomes" id="UP001140234"/>
    </source>
</evidence>
<reference evidence="1" key="1">
    <citation type="submission" date="2022-07" db="EMBL/GenBank/DDBJ databases">
        <title>Phylogenomic reconstructions and comparative analyses of Kickxellomycotina fungi.</title>
        <authorList>
            <person name="Reynolds N.K."/>
            <person name="Stajich J.E."/>
            <person name="Barry K."/>
            <person name="Grigoriev I.V."/>
            <person name="Crous P."/>
            <person name="Smith M.E."/>
        </authorList>
    </citation>
    <scope>NUCLEOTIDE SEQUENCE</scope>
    <source>
        <strain evidence="1">CBS 109366</strain>
    </source>
</reference>
<keyword evidence="1" id="KW-0418">Kinase</keyword>